<dbReference type="SUPFAM" id="SSF56672">
    <property type="entry name" value="DNA/RNA polymerases"/>
    <property type="match status" value="1"/>
</dbReference>
<sequence length="200" mass="23392">MISLIQKEDSDLRFIQNYRPISLLNTDYKIFATIIANRLKGILNQYIHIDQNGFLPNKQIRNNLRIVLNVLEYYEAHPEKQIALVFLDAQKAFDNLNWQFLILQIYNMNLGTKFENIVTTIYTSQKANIIINGECTKSIKIEKGVRQGCPLSPLLFILSLETLLTRIRQNPRIKGLKVKKEEYKVQSFADDMIFCHRRSN</sequence>
<dbReference type="EMBL" id="IACM01035120">
    <property type="protein sequence ID" value="LAB23375.1"/>
    <property type="molecule type" value="Transcribed_RNA"/>
</dbReference>
<feature type="domain" description="Reverse transcriptase" evidence="1">
    <location>
        <begin position="1"/>
        <end position="200"/>
    </location>
</feature>
<dbReference type="AlphaFoldDB" id="A0A2D4LQM7"/>
<reference evidence="2" key="2">
    <citation type="submission" date="2017-11" db="EMBL/GenBank/DDBJ databases">
        <title>Coralsnake Venomics: Analyses of Venom Gland Transcriptomes and Proteomes of Six Brazilian Taxa.</title>
        <authorList>
            <person name="Aird S.D."/>
            <person name="Jorge da Silva N."/>
            <person name="Qiu L."/>
            <person name="Villar-Briones A."/>
            <person name="Aparecida-Saddi V."/>
            <person name="Campos-Telles M.P."/>
            <person name="Grau M."/>
            <person name="Mikheyev A.S."/>
        </authorList>
    </citation>
    <scope>NUCLEOTIDE SEQUENCE</scope>
    <source>
        <tissue evidence="2">Venom_gland</tissue>
    </source>
</reference>
<dbReference type="PANTHER" id="PTHR31635:SF196">
    <property type="entry name" value="REVERSE TRANSCRIPTASE DOMAIN-CONTAINING PROTEIN-RELATED"/>
    <property type="match status" value="1"/>
</dbReference>
<dbReference type="Pfam" id="PF00078">
    <property type="entry name" value="RVT_1"/>
    <property type="match status" value="1"/>
</dbReference>
<dbReference type="PANTHER" id="PTHR31635">
    <property type="entry name" value="REVERSE TRANSCRIPTASE DOMAIN-CONTAINING PROTEIN-RELATED"/>
    <property type="match status" value="1"/>
</dbReference>
<dbReference type="PROSITE" id="PS50878">
    <property type="entry name" value="RT_POL"/>
    <property type="match status" value="1"/>
</dbReference>
<organism evidence="2">
    <name type="scientific">Micrurus spixii</name>
    <name type="common">Amazon coral snake</name>
    <dbReference type="NCBI Taxonomy" id="129469"/>
    <lineage>
        <taxon>Eukaryota</taxon>
        <taxon>Metazoa</taxon>
        <taxon>Chordata</taxon>
        <taxon>Craniata</taxon>
        <taxon>Vertebrata</taxon>
        <taxon>Euteleostomi</taxon>
        <taxon>Lepidosauria</taxon>
        <taxon>Squamata</taxon>
        <taxon>Bifurcata</taxon>
        <taxon>Unidentata</taxon>
        <taxon>Episquamata</taxon>
        <taxon>Toxicofera</taxon>
        <taxon>Serpentes</taxon>
        <taxon>Colubroidea</taxon>
        <taxon>Elapidae</taxon>
        <taxon>Elapinae</taxon>
        <taxon>Micrurus</taxon>
    </lineage>
</organism>
<evidence type="ECO:0000259" key="1">
    <source>
        <dbReference type="PROSITE" id="PS50878"/>
    </source>
</evidence>
<dbReference type="CDD" id="cd01650">
    <property type="entry name" value="RT_nLTR_like"/>
    <property type="match status" value="1"/>
</dbReference>
<proteinExistence type="predicted"/>
<dbReference type="InterPro" id="IPR043502">
    <property type="entry name" value="DNA/RNA_pol_sf"/>
</dbReference>
<dbReference type="InterPro" id="IPR000477">
    <property type="entry name" value="RT_dom"/>
</dbReference>
<name>A0A2D4LQM7_9SAUR</name>
<accession>A0A2D4LQM7</accession>
<reference evidence="2" key="1">
    <citation type="submission" date="2017-07" db="EMBL/GenBank/DDBJ databases">
        <authorList>
            <person name="Mikheyev A."/>
            <person name="Grau M."/>
        </authorList>
    </citation>
    <scope>NUCLEOTIDE SEQUENCE</scope>
    <source>
        <tissue evidence="2">Venom_gland</tissue>
    </source>
</reference>
<protein>
    <recommendedName>
        <fullName evidence="1">Reverse transcriptase domain-containing protein</fullName>
    </recommendedName>
</protein>
<evidence type="ECO:0000313" key="2">
    <source>
        <dbReference type="EMBL" id="LAB23375.1"/>
    </source>
</evidence>